<keyword evidence="9" id="KW-1185">Reference proteome</keyword>
<dbReference type="EMBL" id="BTSY01000004">
    <property type="protein sequence ID" value="GMT21409.1"/>
    <property type="molecule type" value="Genomic_DNA"/>
</dbReference>
<feature type="non-terminal residue" evidence="8">
    <location>
        <position position="1"/>
    </location>
</feature>
<keyword evidence="4" id="KW-0378">Hydrolase</keyword>
<dbReference type="AlphaFoldDB" id="A0AAV5VPF5"/>
<keyword evidence="6" id="KW-0325">Glycoprotein</keyword>
<keyword evidence="5" id="KW-1015">Disulfide bond</keyword>
<keyword evidence="7" id="KW-1133">Transmembrane helix</keyword>
<evidence type="ECO:0000256" key="5">
    <source>
        <dbReference type="ARBA" id="ARBA00023157"/>
    </source>
</evidence>
<evidence type="ECO:0000313" key="8">
    <source>
        <dbReference type="EMBL" id="GMT21409.1"/>
    </source>
</evidence>
<evidence type="ECO:0000256" key="4">
    <source>
        <dbReference type="ARBA" id="ARBA00022801"/>
    </source>
</evidence>
<feature type="transmembrane region" description="Helical" evidence="7">
    <location>
        <begin position="219"/>
        <end position="236"/>
    </location>
</feature>
<dbReference type="GO" id="GO:0003993">
    <property type="term" value="F:acid phosphatase activity"/>
    <property type="evidence" value="ECO:0007669"/>
    <property type="project" value="UniProtKB-EC"/>
</dbReference>
<evidence type="ECO:0000256" key="6">
    <source>
        <dbReference type="ARBA" id="ARBA00023180"/>
    </source>
</evidence>
<comment type="caution">
    <text evidence="8">The sequence shown here is derived from an EMBL/GenBank/DDBJ whole genome shotgun (WGS) entry which is preliminary data.</text>
</comment>
<sequence length="246" mass="27263">SYSYSLFEAAIAEVENPLVRLDGALDKCARGEGRQAQYRSLSIKSGVGSEFSLPRARAAIGSLMAIISKNADDAVKADTVEDMKTGPRVRVYYTHDHNVLGVAQALGVIDEYKGINPEFSSAIAIETWSSSEGFDIKVVMKDGVAKPFKPVAKFRFLDFKKRISPYTATSDEDVQWDDQVSEIYSFAQFGKDVGPDLSVVKSALTGTNSTATERESVDWQILLVFFMVVTVVVVLVRRRNTYTRMY</sequence>
<dbReference type="InterPro" id="IPR029033">
    <property type="entry name" value="His_PPase_superfam"/>
</dbReference>
<evidence type="ECO:0000313" key="9">
    <source>
        <dbReference type="Proteomes" id="UP001432322"/>
    </source>
</evidence>
<proteinExistence type="predicted"/>
<evidence type="ECO:0000256" key="7">
    <source>
        <dbReference type="SAM" id="Phobius"/>
    </source>
</evidence>
<name>A0AAV5VPF5_9BILA</name>
<dbReference type="Proteomes" id="UP001432322">
    <property type="component" value="Unassembled WGS sequence"/>
</dbReference>
<organism evidence="8 9">
    <name type="scientific">Pristionchus fissidentatus</name>
    <dbReference type="NCBI Taxonomy" id="1538716"/>
    <lineage>
        <taxon>Eukaryota</taxon>
        <taxon>Metazoa</taxon>
        <taxon>Ecdysozoa</taxon>
        <taxon>Nematoda</taxon>
        <taxon>Chromadorea</taxon>
        <taxon>Rhabditida</taxon>
        <taxon>Rhabditina</taxon>
        <taxon>Diplogasteromorpha</taxon>
        <taxon>Diplogasteroidea</taxon>
        <taxon>Neodiplogasteridae</taxon>
        <taxon>Pristionchus</taxon>
    </lineage>
</organism>
<keyword evidence="7" id="KW-0812">Transmembrane</keyword>
<reference evidence="8" key="1">
    <citation type="submission" date="2023-10" db="EMBL/GenBank/DDBJ databases">
        <title>Genome assembly of Pristionchus species.</title>
        <authorList>
            <person name="Yoshida K."/>
            <person name="Sommer R.J."/>
        </authorList>
    </citation>
    <scope>NUCLEOTIDE SEQUENCE</scope>
    <source>
        <strain evidence="8">RS5133</strain>
    </source>
</reference>
<comment type="catalytic activity">
    <reaction evidence="1">
        <text>a phosphate monoester + H2O = an alcohol + phosphate</text>
        <dbReference type="Rhea" id="RHEA:15017"/>
        <dbReference type="ChEBI" id="CHEBI:15377"/>
        <dbReference type="ChEBI" id="CHEBI:30879"/>
        <dbReference type="ChEBI" id="CHEBI:43474"/>
        <dbReference type="ChEBI" id="CHEBI:67140"/>
        <dbReference type="EC" id="3.1.3.2"/>
    </reaction>
</comment>
<keyword evidence="7" id="KW-0472">Membrane</keyword>
<keyword evidence="3" id="KW-0732">Signal</keyword>
<dbReference type="SUPFAM" id="SSF53254">
    <property type="entry name" value="Phosphoglycerate mutase-like"/>
    <property type="match status" value="1"/>
</dbReference>
<accession>A0AAV5VPF5</accession>
<protein>
    <recommendedName>
        <fullName evidence="2">acid phosphatase</fullName>
        <ecNumber evidence="2">3.1.3.2</ecNumber>
    </recommendedName>
</protein>
<evidence type="ECO:0000256" key="1">
    <source>
        <dbReference type="ARBA" id="ARBA00000032"/>
    </source>
</evidence>
<dbReference type="PANTHER" id="PTHR11567:SF211">
    <property type="entry name" value="PROSTATIC ACID PHOSPHATASE"/>
    <property type="match status" value="1"/>
</dbReference>
<dbReference type="InterPro" id="IPR050645">
    <property type="entry name" value="Histidine_acid_phosphatase"/>
</dbReference>
<evidence type="ECO:0000256" key="2">
    <source>
        <dbReference type="ARBA" id="ARBA00012646"/>
    </source>
</evidence>
<dbReference type="PANTHER" id="PTHR11567">
    <property type="entry name" value="ACID PHOSPHATASE-RELATED"/>
    <property type="match status" value="1"/>
</dbReference>
<dbReference type="Gene3D" id="3.40.50.1240">
    <property type="entry name" value="Phosphoglycerate mutase-like"/>
    <property type="match status" value="1"/>
</dbReference>
<dbReference type="EC" id="3.1.3.2" evidence="2"/>
<gene>
    <name evidence="8" type="ORF">PFISCL1PPCAC_12706</name>
</gene>
<evidence type="ECO:0000256" key="3">
    <source>
        <dbReference type="ARBA" id="ARBA00022729"/>
    </source>
</evidence>